<dbReference type="Gene3D" id="6.10.140.1970">
    <property type="match status" value="1"/>
</dbReference>
<dbReference type="Proteomes" id="UP001056483">
    <property type="component" value="Chromosome"/>
</dbReference>
<evidence type="ECO:0000313" key="7">
    <source>
        <dbReference type="EMBL" id="URJ27431.1"/>
    </source>
</evidence>
<keyword evidence="9" id="KW-1185">Reference proteome</keyword>
<evidence type="ECO:0000256" key="4">
    <source>
        <dbReference type="ARBA" id="ARBA00035204"/>
    </source>
</evidence>
<protein>
    <recommendedName>
        <fullName evidence="4 5">Large ribosomal subunit protein uL29</fullName>
    </recommendedName>
</protein>
<name>A0AAE9L6L4_9ENTR</name>
<dbReference type="NCBIfam" id="TIGR00012">
    <property type="entry name" value="L29"/>
    <property type="match status" value="1"/>
</dbReference>
<dbReference type="Proteomes" id="UP001056323">
    <property type="component" value="Chromosome"/>
</dbReference>
<dbReference type="GO" id="GO:0003735">
    <property type="term" value="F:structural constituent of ribosome"/>
    <property type="evidence" value="ECO:0007669"/>
    <property type="project" value="InterPro"/>
</dbReference>
<dbReference type="AlphaFoldDB" id="A0AAE9L6L4"/>
<evidence type="ECO:0000256" key="5">
    <source>
        <dbReference type="HAMAP-Rule" id="MF_00374"/>
    </source>
</evidence>
<gene>
    <name evidence="5 7" type="primary">rpmC</name>
    <name evidence="7" type="ORF">M9394_02615</name>
    <name evidence="6" type="ORF">M9404_00665</name>
</gene>
<reference evidence="7" key="1">
    <citation type="submission" date="2022-05" db="EMBL/GenBank/DDBJ databases">
        <title>Impact of host demography and evolutionary history on endosymbiont molecular evolution: a test in carpenter ants (Genus Camponotus) and their Blochmannia endosymbionts.</title>
        <authorList>
            <person name="Manthey J.D."/>
            <person name="Giron J.C."/>
            <person name="Hruska J.P."/>
        </authorList>
    </citation>
    <scope>NUCLEOTIDE SEQUENCE</scope>
    <source>
        <strain evidence="7">C-049</strain>
        <strain evidence="6">C-050</strain>
    </source>
</reference>
<dbReference type="EMBL" id="CP097750">
    <property type="protein sequence ID" value="URJ24627.1"/>
    <property type="molecule type" value="Genomic_DNA"/>
</dbReference>
<dbReference type="InterPro" id="IPR001854">
    <property type="entry name" value="Ribosomal_uL29"/>
</dbReference>
<evidence type="ECO:0000313" key="9">
    <source>
        <dbReference type="Proteomes" id="UP001056483"/>
    </source>
</evidence>
<evidence type="ECO:0000256" key="2">
    <source>
        <dbReference type="ARBA" id="ARBA00022980"/>
    </source>
</evidence>
<evidence type="ECO:0000313" key="8">
    <source>
        <dbReference type="Proteomes" id="UP001056323"/>
    </source>
</evidence>
<evidence type="ECO:0000313" key="6">
    <source>
        <dbReference type="EMBL" id="URJ24627.1"/>
    </source>
</evidence>
<keyword evidence="2 5" id="KW-0689">Ribosomal protein</keyword>
<dbReference type="Pfam" id="PF00831">
    <property type="entry name" value="Ribosomal_L29"/>
    <property type="match status" value="1"/>
</dbReference>
<dbReference type="RefSeq" id="WP_250248143.1">
    <property type="nucleotide sequence ID" value="NZ_CP097750.1"/>
</dbReference>
<dbReference type="HAMAP" id="MF_00374">
    <property type="entry name" value="Ribosomal_uL29"/>
    <property type="match status" value="1"/>
</dbReference>
<dbReference type="SUPFAM" id="SSF46561">
    <property type="entry name" value="Ribosomal protein L29 (L29p)"/>
    <property type="match status" value="1"/>
</dbReference>
<dbReference type="GO" id="GO:1990904">
    <property type="term" value="C:ribonucleoprotein complex"/>
    <property type="evidence" value="ECO:0007669"/>
    <property type="project" value="UniProtKB-KW"/>
</dbReference>
<dbReference type="EMBL" id="CP097751">
    <property type="protein sequence ID" value="URJ27431.1"/>
    <property type="molecule type" value="Genomic_DNA"/>
</dbReference>
<comment type="similarity">
    <text evidence="1 5">Belongs to the universal ribosomal protein uL29 family.</text>
</comment>
<keyword evidence="3 5" id="KW-0687">Ribonucleoprotein</keyword>
<sequence length="70" mass="8203">MNNIIKLLNQKKNDAITVTSLQSELLKVLREHFNLRIQAKSGQLKQLHLLKKVRRNIASIKRYLSHTKKV</sequence>
<evidence type="ECO:0000256" key="1">
    <source>
        <dbReference type="ARBA" id="ARBA00009254"/>
    </source>
</evidence>
<proteinExistence type="inferred from homology"/>
<dbReference type="InterPro" id="IPR036049">
    <property type="entry name" value="Ribosomal_uL29_sf"/>
</dbReference>
<dbReference type="GO" id="GO:0005840">
    <property type="term" value="C:ribosome"/>
    <property type="evidence" value="ECO:0007669"/>
    <property type="project" value="UniProtKB-KW"/>
</dbReference>
<dbReference type="KEGG" id="bhb:M9394_02615"/>
<organism evidence="7 8">
    <name type="scientific">Candidatus Blochmanniella camponoti</name>
    <dbReference type="NCBI Taxonomy" id="108080"/>
    <lineage>
        <taxon>Bacteria</taxon>
        <taxon>Pseudomonadati</taxon>
        <taxon>Pseudomonadota</taxon>
        <taxon>Gammaproteobacteria</taxon>
        <taxon>Enterobacterales</taxon>
        <taxon>Enterobacteriaceae</taxon>
        <taxon>ant endosymbionts</taxon>
        <taxon>Candidatus Blochmanniella</taxon>
    </lineage>
</organism>
<evidence type="ECO:0000256" key="3">
    <source>
        <dbReference type="ARBA" id="ARBA00023274"/>
    </source>
</evidence>
<dbReference type="GO" id="GO:0006412">
    <property type="term" value="P:translation"/>
    <property type="evidence" value="ECO:0007669"/>
    <property type="project" value="UniProtKB-UniRule"/>
</dbReference>
<accession>A0AAE9L6L4</accession>